<reference evidence="1" key="1">
    <citation type="submission" date="2021-12" db="EMBL/GenBank/DDBJ databases">
        <authorList>
            <person name="Martin H S."/>
        </authorList>
    </citation>
    <scope>NUCLEOTIDE SEQUENCE</scope>
</reference>
<dbReference type="AlphaFoldDB" id="A0A8J9UQU2"/>
<dbReference type="OrthoDB" id="7484669at2759"/>
<accession>A0A8J9UQU2</accession>
<evidence type="ECO:0000313" key="1">
    <source>
        <dbReference type="EMBL" id="CAH0724548.1"/>
    </source>
</evidence>
<evidence type="ECO:0000313" key="2">
    <source>
        <dbReference type="Proteomes" id="UP000838878"/>
    </source>
</evidence>
<name>A0A8J9UQU2_9NEOP</name>
<gene>
    <name evidence="1" type="ORF">BINO364_LOCUS10242</name>
</gene>
<feature type="non-terminal residue" evidence="1">
    <location>
        <position position="174"/>
    </location>
</feature>
<keyword evidence="2" id="KW-1185">Reference proteome</keyword>
<proteinExistence type="predicted"/>
<sequence>MLLAPRPAVESDNRTNFNKEPAEVLIDRTTSNWPHKWTSCLLWRTALILLLASGRRIHDLTLLDDYPENLIFKDNKVILWPRFGSKTDNQVHRESGWLPRRYPDPHVCPVRHNKDLIIKSQSRRNSDANIDTLQAVSDQLLPQGADLRIDLYRRYLIEETGKALRHSESFTVGQ</sequence>
<dbReference type="EMBL" id="OV170224">
    <property type="protein sequence ID" value="CAH0724548.1"/>
    <property type="molecule type" value="Genomic_DNA"/>
</dbReference>
<protein>
    <submittedName>
        <fullName evidence="1">Uncharacterized protein</fullName>
    </submittedName>
</protein>
<dbReference type="Proteomes" id="UP000838878">
    <property type="component" value="Chromosome 4"/>
</dbReference>
<organism evidence="1 2">
    <name type="scientific">Brenthis ino</name>
    <name type="common">lesser marbled fritillary</name>
    <dbReference type="NCBI Taxonomy" id="405034"/>
    <lineage>
        <taxon>Eukaryota</taxon>
        <taxon>Metazoa</taxon>
        <taxon>Ecdysozoa</taxon>
        <taxon>Arthropoda</taxon>
        <taxon>Hexapoda</taxon>
        <taxon>Insecta</taxon>
        <taxon>Pterygota</taxon>
        <taxon>Neoptera</taxon>
        <taxon>Endopterygota</taxon>
        <taxon>Lepidoptera</taxon>
        <taxon>Glossata</taxon>
        <taxon>Ditrysia</taxon>
        <taxon>Papilionoidea</taxon>
        <taxon>Nymphalidae</taxon>
        <taxon>Heliconiinae</taxon>
        <taxon>Argynnini</taxon>
        <taxon>Brenthis</taxon>
    </lineage>
</organism>